<reference evidence="2 3" key="1">
    <citation type="submission" date="2018-03" db="EMBL/GenBank/DDBJ databases">
        <title>Genomic Encyclopedia of Type Strains, Phase III (KMG-III): the genomes of soil and plant-associated and newly described type strains.</title>
        <authorList>
            <person name="Whitman W."/>
        </authorList>
    </citation>
    <scope>NUCLEOTIDE SEQUENCE [LARGE SCALE GENOMIC DNA]</scope>
    <source>
        <strain evidence="2 3">CGMCC 4.7104</strain>
    </source>
</reference>
<accession>A0A2T0N8V9</accession>
<organism evidence="2 3">
    <name type="scientific">Nonomuraea fuscirosea</name>
    <dbReference type="NCBI Taxonomy" id="1291556"/>
    <lineage>
        <taxon>Bacteria</taxon>
        <taxon>Bacillati</taxon>
        <taxon>Actinomycetota</taxon>
        <taxon>Actinomycetes</taxon>
        <taxon>Streptosporangiales</taxon>
        <taxon>Streptosporangiaceae</taxon>
        <taxon>Nonomuraea</taxon>
    </lineage>
</organism>
<dbReference type="AlphaFoldDB" id="A0A2T0N8V9"/>
<proteinExistence type="predicted"/>
<comment type="caution">
    <text evidence="2">The sequence shown here is derived from an EMBL/GenBank/DDBJ whole genome shotgun (WGS) entry which is preliminary data.</text>
</comment>
<sequence>MGAASQRHHHTTAGRNQRGVIGGTSAGRGQRTILMTSGRWSDRVDGSTDPLVVVIPRV</sequence>
<dbReference type="Proteomes" id="UP000238312">
    <property type="component" value="Unassembled WGS sequence"/>
</dbReference>
<evidence type="ECO:0000313" key="3">
    <source>
        <dbReference type="Proteomes" id="UP000238312"/>
    </source>
</evidence>
<feature type="region of interest" description="Disordered" evidence="1">
    <location>
        <begin position="1"/>
        <end position="30"/>
    </location>
</feature>
<name>A0A2T0N8V9_9ACTN</name>
<keyword evidence="3" id="KW-1185">Reference proteome</keyword>
<gene>
    <name evidence="2" type="ORF">B0I32_102289</name>
</gene>
<protein>
    <submittedName>
        <fullName evidence="2">Uncharacterized protein</fullName>
    </submittedName>
</protein>
<evidence type="ECO:0000256" key="1">
    <source>
        <dbReference type="SAM" id="MobiDB-lite"/>
    </source>
</evidence>
<feature type="compositionally biased region" description="Basic residues" evidence="1">
    <location>
        <begin position="1"/>
        <end position="12"/>
    </location>
</feature>
<dbReference type="EMBL" id="PVNG01000002">
    <property type="protein sequence ID" value="PRX69232.1"/>
    <property type="molecule type" value="Genomic_DNA"/>
</dbReference>
<evidence type="ECO:0000313" key="2">
    <source>
        <dbReference type="EMBL" id="PRX69232.1"/>
    </source>
</evidence>